<dbReference type="EMBL" id="MEUV01000008">
    <property type="protein sequence ID" value="OGC46315.1"/>
    <property type="molecule type" value="Genomic_DNA"/>
</dbReference>
<dbReference type="InterPro" id="IPR014039">
    <property type="entry name" value="Transl_elong_EFTs/EF1B_dimer"/>
</dbReference>
<evidence type="ECO:0000256" key="5">
    <source>
        <dbReference type="HAMAP-Rule" id="MF_00050"/>
    </source>
</evidence>
<accession>A0A1F4UMV8</accession>
<evidence type="ECO:0000256" key="1">
    <source>
        <dbReference type="ARBA" id="ARBA00005532"/>
    </source>
</evidence>
<gene>
    <name evidence="5" type="primary">tsf</name>
    <name evidence="7" type="ORF">A2V49_00425</name>
</gene>
<keyword evidence="3 5" id="KW-0251">Elongation factor</keyword>
<comment type="subcellular location">
    <subcellularLocation>
        <location evidence="5">Cytoplasm</location>
    </subcellularLocation>
</comment>
<dbReference type="InterPro" id="IPR018101">
    <property type="entry name" value="Transl_elong_Ts_CS"/>
</dbReference>
<dbReference type="InterPro" id="IPR009060">
    <property type="entry name" value="UBA-like_sf"/>
</dbReference>
<sequence>MQQDIKKIKLLRDETGAGVLEVKQALENSNGDVNKAKEELMAKVSSKAAKKSGRVAGDGSIFSYIHNNGKVGSLLHLACETDFVAKTDDFKFILKEIAMQVCTEDYKNVEELLKAEYMRDPQKTINDLINEKVAKLGEKIEIKKFVKFSVIE</sequence>
<dbReference type="NCBIfam" id="TIGR00116">
    <property type="entry name" value="tsf"/>
    <property type="match status" value="1"/>
</dbReference>
<dbReference type="InterPro" id="IPR036402">
    <property type="entry name" value="EF-Ts_dimer_sf"/>
</dbReference>
<dbReference type="CDD" id="cd14275">
    <property type="entry name" value="UBA_EF-Ts"/>
    <property type="match status" value="1"/>
</dbReference>
<dbReference type="SUPFAM" id="SSF54713">
    <property type="entry name" value="Elongation factor Ts (EF-Ts), dimerisation domain"/>
    <property type="match status" value="1"/>
</dbReference>
<proteinExistence type="inferred from homology"/>
<comment type="similarity">
    <text evidence="1 5">Belongs to the EF-Ts family.</text>
</comment>
<dbReference type="GO" id="GO:0005737">
    <property type="term" value="C:cytoplasm"/>
    <property type="evidence" value="ECO:0007669"/>
    <property type="project" value="UniProtKB-SubCell"/>
</dbReference>
<protein>
    <recommendedName>
        <fullName evidence="2 5">Elongation factor Ts</fullName>
        <shortName evidence="5">EF-Ts</shortName>
    </recommendedName>
</protein>
<dbReference type="Gene3D" id="3.30.479.20">
    <property type="entry name" value="Elongation factor Ts, dimerisation domain"/>
    <property type="match status" value="1"/>
</dbReference>
<dbReference type="PROSITE" id="PS01126">
    <property type="entry name" value="EF_TS_1"/>
    <property type="match status" value="1"/>
</dbReference>
<dbReference type="Proteomes" id="UP000178615">
    <property type="component" value="Unassembled WGS sequence"/>
</dbReference>
<feature type="region of interest" description="Involved in Mg(2+) ion dislocation from EF-Tu" evidence="5">
    <location>
        <begin position="81"/>
        <end position="84"/>
    </location>
</feature>
<dbReference type="HAMAP" id="MF_00050">
    <property type="entry name" value="EF_Ts"/>
    <property type="match status" value="1"/>
</dbReference>
<dbReference type="AlphaFoldDB" id="A0A1F4UMV8"/>
<dbReference type="Gene3D" id="1.10.8.10">
    <property type="entry name" value="DNA helicase RuvA subunit, C-terminal domain"/>
    <property type="match status" value="1"/>
</dbReference>
<evidence type="ECO:0000259" key="6">
    <source>
        <dbReference type="Pfam" id="PF00889"/>
    </source>
</evidence>
<keyword evidence="4 5" id="KW-0648">Protein biosynthesis</keyword>
<dbReference type="InterPro" id="IPR001816">
    <property type="entry name" value="Transl_elong_EFTs/EF1B"/>
</dbReference>
<evidence type="ECO:0000256" key="3">
    <source>
        <dbReference type="ARBA" id="ARBA00022768"/>
    </source>
</evidence>
<evidence type="ECO:0000256" key="4">
    <source>
        <dbReference type="ARBA" id="ARBA00022917"/>
    </source>
</evidence>
<dbReference type="GO" id="GO:0003746">
    <property type="term" value="F:translation elongation factor activity"/>
    <property type="evidence" value="ECO:0007669"/>
    <property type="project" value="UniProtKB-UniRule"/>
</dbReference>
<evidence type="ECO:0000313" key="7">
    <source>
        <dbReference type="EMBL" id="OGC46315.1"/>
    </source>
</evidence>
<dbReference type="Pfam" id="PF00889">
    <property type="entry name" value="EF_TS"/>
    <property type="match status" value="1"/>
</dbReference>
<dbReference type="FunFam" id="1.10.8.10:FF:000001">
    <property type="entry name" value="Elongation factor Ts"/>
    <property type="match status" value="1"/>
</dbReference>
<comment type="function">
    <text evidence="5">Associates with the EF-Tu.GDP complex and induces the exchange of GDP to GTP. It remains bound to the aminoacyl-tRNA.EF-Tu.GTP complex up to the GTP hydrolysis stage on the ribosome.</text>
</comment>
<dbReference type="PANTHER" id="PTHR11741:SF0">
    <property type="entry name" value="ELONGATION FACTOR TS, MITOCHONDRIAL"/>
    <property type="match status" value="1"/>
</dbReference>
<organism evidence="7 8">
    <name type="scientific">candidate division WWE3 bacterium RBG_19FT_COMBO_34_6</name>
    <dbReference type="NCBI Taxonomy" id="1802612"/>
    <lineage>
        <taxon>Bacteria</taxon>
        <taxon>Katanobacteria</taxon>
    </lineage>
</organism>
<reference evidence="7 8" key="1">
    <citation type="journal article" date="2016" name="Nat. Commun.">
        <title>Thousands of microbial genomes shed light on interconnected biogeochemical processes in an aquifer system.</title>
        <authorList>
            <person name="Anantharaman K."/>
            <person name="Brown C.T."/>
            <person name="Hug L.A."/>
            <person name="Sharon I."/>
            <person name="Castelle C.J."/>
            <person name="Probst A.J."/>
            <person name="Thomas B.C."/>
            <person name="Singh A."/>
            <person name="Wilkins M.J."/>
            <person name="Karaoz U."/>
            <person name="Brodie E.L."/>
            <person name="Williams K.H."/>
            <person name="Hubbard S.S."/>
            <person name="Banfield J.F."/>
        </authorList>
    </citation>
    <scope>NUCLEOTIDE SEQUENCE [LARGE SCALE GENOMIC DNA]</scope>
</reference>
<comment type="caution">
    <text evidence="7">The sequence shown here is derived from an EMBL/GenBank/DDBJ whole genome shotgun (WGS) entry which is preliminary data.</text>
</comment>
<evidence type="ECO:0000256" key="2">
    <source>
        <dbReference type="ARBA" id="ARBA00016956"/>
    </source>
</evidence>
<name>A0A1F4UMV8_UNCKA</name>
<evidence type="ECO:0000313" key="8">
    <source>
        <dbReference type="Proteomes" id="UP000178615"/>
    </source>
</evidence>
<keyword evidence="5" id="KW-0963">Cytoplasm</keyword>
<dbReference type="SUPFAM" id="SSF46934">
    <property type="entry name" value="UBA-like"/>
    <property type="match status" value="1"/>
</dbReference>
<dbReference type="PANTHER" id="PTHR11741">
    <property type="entry name" value="ELONGATION FACTOR TS"/>
    <property type="match status" value="1"/>
</dbReference>
<feature type="domain" description="Translation elongation factor EFTs/EF1B dimerisation" evidence="6">
    <location>
        <begin position="74"/>
        <end position="149"/>
    </location>
</feature>